<accession>A0A183E7X0</accession>
<dbReference type="AlphaFoldDB" id="A0A183E7X0"/>
<feature type="compositionally biased region" description="Polar residues" evidence="1">
    <location>
        <begin position="29"/>
        <end position="61"/>
    </location>
</feature>
<evidence type="ECO:0000313" key="3">
    <source>
        <dbReference type="Proteomes" id="UP000271098"/>
    </source>
</evidence>
<dbReference type="GO" id="GO:0098793">
    <property type="term" value="C:presynapse"/>
    <property type="evidence" value="ECO:0007669"/>
    <property type="project" value="GOC"/>
</dbReference>
<reference evidence="4" key="1">
    <citation type="submission" date="2016-06" db="UniProtKB">
        <authorList>
            <consortium name="WormBaseParasite"/>
        </authorList>
    </citation>
    <scope>IDENTIFICATION</scope>
</reference>
<dbReference type="GO" id="GO:1990504">
    <property type="term" value="P:dense core granule exocytosis"/>
    <property type="evidence" value="ECO:0007669"/>
    <property type="project" value="InterPro"/>
</dbReference>
<dbReference type="OrthoDB" id="5869003at2759"/>
<reference evidence="2 3" key="2">
    <citation type="submission" date="2018-11" db="EMBL/GenBank/DDBJ databases">
        <authorList>
            <consortium name="Pathogen Informatics"/>
        </authorList>
    </citation>
    <scope>NUCLEOTIDE SEQUENCE [LARGE SCALE GENOMIC DNA]</scope>
</reference>
<proteinExistence type="predicted"/>
<dbReference type="PANTHER" id="PTHR12166">
    <property type="entry name" value="CALCIUM-DEPENDENT SECRETION ACTIVATOR"/>
    <property type="match status" value="1"/>
</dbReference>
<dbReference type="InterPro" id="IPR033227">
    <property type="entry name" value="CAPS"/>
</dbReference>
<dbReference type="Proteomes" id="UP000271098">
    <property type="component" value="Unassembled WGS sequence"/>
</dbReference>
<dbReference type="WBParaSite" id="GPUH_0001708301-mRNA-1">
    <property type="protein sequence ID" value="GPUH_0001708301-mRNA-1"/>
    <property type="gene ID" value="GPUH_0001708301"/>
</dbReference>
<feature type="region of interest" description="Disordered" evidence="1">
    <location>
        <begin position="1"/>
        <end position="103"/>
    </location>
</feature>
<feature type="compositionally biased region" description="Basic and acidic residues" evidence="1">
    <location>
        <begin position="88"/>
        <end position="103"/>
    </location>
</feature>
<evidence type="ECO:0000313" key="2">
    <source>
        <dbReference type="EMBL" id="VDN29092.1"/>
    </source>
</evidence>
<organism evidence="4">
    <name type="scientific">Gongylonema pulchrum</name>
    <dbReference type="NCBI Taxonomy" id="637853"/>
    <lineage>
        <taxon>Eukaryota</taxon>
        <taxon>Metazoa</taxon>
        <taxon>Ecdysozoa</taxon>
        <taxon>Nematoda</taxon>
        <taxon>Chromadorea</taxon>
        <taxon>Rhabditida</taxon>
        <taxon>Spirurina</taxon>
        <taxon>Spiruromorpha</taxon>
        <taxon>Spiruroidea</taxon>
        <taxon>Gongylonematidae</taxon>
        <taxon>Gongylonema</taxon>
    </lineage>
</organism>
<evidence type="ECO:0000313" key="4">
    <source>
        <dbReference type="WBParaSite" id="GPUH_0001708301-mRNA-1"/>
    </source>
</evidence>
<dbReference type="EMBL" id="UYRT01084625">
    <property type="protein sequence ID" value="VDN29092.1"/>
    <property type="molecule type" value="Genomic_DNA"/>
</dbReference>
<feature type="compositionally biased region" description="Basic and acidic residues" evidence="1">
    <location>
        <begin position="16"/>
        <end position="28"/>
    </location>
</feature>
<gene>
    <name evidence="2" type="ORF">GPUH_LOCUS17063</name>
</gene>
<dbReference type="PANTHER" id="PTHR12166:SF8">
    <property type="entry name" value="CALCIUM-DEPENDENT SECRETION ACTIVATOR"/>
    <property type="match status" value="1"/>
</dbReference>
<name>A0A183E7X0_9BILA</name>
<protein>
    <submittedName>
        <fullName evidence="4">Calcium-transporting ATPase</fullName>
    </submittedName>
</protein>
<dbReference type="GO" id="GO:0016079">
    <property type="term" value="P:synaptic vesicle exocytosis"/>
    <property type="evidence" value="ECO:0007669"/>
    <property type="project" value="InterPro"/>
</dbReference>
<evidence type="ECO:0000256" key="1">
    <source>
        <dbReference type="SAM" id="MobiDB-lite"/>
    </source>
</evidence>
<keyword evidence="3" id="KW-1185">Reference proteome</keyword>
<feature type="compositionally biased region" description="Polar residues" evidence="1">
    <location>
        <begin position="1"/>
        <end position="14"/>
    </location>
</feature>
<sequence>MSPAPSDSVSQANSLHRGDSVHTRRKDSSASYSTMALKTSQSRQLTPQAATRPIFNQSSQEISDDEEDFASNEQSTPAHTAADSAAKISKEEEERLKAEVEEEERKKKLQLYVFVAKCIAYHFNAKQPTDMARRQLKVTRQELSRIKERFQAFLKGETQIAADEAFTKAIESYYEV</sequence>